<evidence type="ECO:0000259" key="8">
    <source>
        <dbReference type="Pfam" id="PF02687"/>
    </source>
</evidence>
<evidence type="ECO:0000256" key="5">
    <source>
        <dbReference type="ARBA" id="ARBA00022989"/>
    </source>
</evidence>
<dbReference type="Proteomes" id="UP000315750">
    <property type="component" value="Chromosome"/>
</dbReference>
<sequence>MYKLLLCWRYLKTRYIALACIVSVTLGVATMIVVNSVMGGVSRETKERMNDVLGDITIRGRSLEGIPNYEWHHQEIMRLLGDDVVAMTPVAHVPAMLGYYTSGQYMTQQVQVMGIDPESYNQVCAYTEFLQHPENREHPDFELKDSGYDTVDHSASNPAKAQSREVMATAGWLHRRQVAEFNKRLEVSPESTHLQDTDDNPHNPFAAESAPVAEDFNPATDQHTGTVVQLGFCTHETGAGGIGFHLLPGDDIEITFPSAGRPPKPLVSKLTVTDLYDSKIQMVDGNIIFMPLDKLQEMRGMIDPQSGVRFVNAIQLKLKPGVDQNTARDLLREHFQPHLYSVYTWRDLQGPMLTAITVEIVILNLLLFLIIAVAGFGILAIFFMIVVEKTRDIGILKSLGASSSGVMGIFLTYGFSLGLVGAGCGVLLGLIIAYNVQEIAEAFAVFAGIDLYDSSIYPTLEIPTLVEPFTVSWIALGAMGIAVLASVFPALRAAKMHPVEALRFE</sequence>
<dbReference type="PANTHER" id="PTHR30489:SF0">
    <property type="entry name" value="LIPOPROTEIN-RELEASING SYSTEM TRANSMEMBRANE PROTEIN LOLE"/>
    <property type="match status" value="1"/>
</dbReference>
<feature type="transmembrane region" description="Helical" evidence="7">
    <location>
        <begin position="15"/>
        <end position="38"/>
    </location>
</feature>
<feature type="transmembrane region" description="Helical" evidence="7">
    <location>
        <begin position="473"/>
        <end position="494"/>
    </location>
</feature>
<dbReference type="InterPro" id="IPR003838">
    <property type="entry name" value="ABC3_permease_C"/>
</dbReference>
<keyword evidence="9" id="KW-0449">Lipoprotein</keyword>
<feature type="transmembrane region" description="Helical" evidence="7">
    <location>
        <begin position="361"/>
        <end position="387"/>
    </location>
</feature>
<dbReference type="OrthoDB" id="9808461at2"/>
<dbReference type="PANTHER" id="PTHR30489">
    <property type="entry name" value="LIPOPROTEIN-RELEASING SYSTEM TRANSMEMBRANE PROTEIN LOLE"/>
    <property type="match status" value="1"/>
</dbReference>
<evidence type="ECO:0000256" key="2">
    <source>
        <dbReference type="ARBA" id="ARBA00005236"/>
    </source>
</evidence>
<proteinExistence type="inferred from homology"/>
<organism evidence="9 10">
    <name type="scientific">Aeoliella mucimassa</name>
    <dbReference type="NCBI Taxonomy" id="2527972"/>
    <lineage>
        <taxon>Bacteria</taxon>
        <taxon>Pseudomonadati</taxon>
        <taxon>Planctomycetota</taxon>
        <taxon>Planctomycetia</taxon>
        <taxon>Pirellulales</taxon>
        <taxon>Lacipirellulaceae</taxon>
        <taxon>Aeoliella</taxon>
    </lineage>
</organism>
<gene>
    <name evidence="9" type="primary">lolC</name>
    <name evidence="9" type="ORF">Pan181_39470</name>
</gene>
<accession>A0A518ASN2</accession>
<evidence type="ECO:0000256" key="7">
    <source>
        <dbReference type="SAM" id="Phobius"/>
    </source>
</evidence>
<reference evidence="9 10" key="1">
    <citation type="submission" date="2019-02" db="EMBL/GenBank/DDBJ databases">
        <title>Deep-cultivation of Planctomycetes and their phenomic and genomic characterization uncovers novel biology.</title>
        <authorList>
            <person name="Wiegand S."/>
            <person name="Jogler M."/>
            <person name="Boedeker C."/>
            <person name="Pinto D."/>
            <person name="Vollmers J."/>
            <person name="Rivas-Marin E."/>
            <person name="Kohn T."/>
            <person name="Peeters S.H."/>
            <person name="Heuer A."/>
            <person name="Rast P."/>
            <person name="Oberbeckmann S."/>
            <person name="Bunk B."/>
            <person name="Jeske O."/>
            <person name="Meyerdierks A."/>
            <person name="Storesund J.E."/>
            <person name="Kallscheuer N."/>
            <person name="Luecker S."/>
            <person name="Lage O.M."/>
            <person name="Pohl T."/>
            <person name="Merkel B.J."/>
            <person name="Hornburger P."/>
            <person name="Mueller R.-W."/>
            <person name="Bruemmer F."/>
            <person name="Labrenz M."/>
            <person name="Spormann A.M."/>
            <person name="Op den Camp H."/>
            <person name="Overmann J."/>
            <person name="Amann R."/>
            <person name="Jetten M.S.M."/>
            <person name="Mascher T."/>
            <person name="Medema M.H."/>
            <person name="Devos D.P."/>
            <person name="Kaster A.-K."/>
            <person name="Ovreas L."/>
            <person name="Rohde M."/>
            <person name="Galperin M.Y."/>
            <person name="Jogler C."/>
        </authorList>
    </citation>
    <scope>NUCLEOTIDE SEQUENCE [LARGE SCALE GENOMIC DNA]</scope>
    <source>
        <strain evidence="9 10">Pan181</strain>
    </source>
</reference>
<keyword evidence="5 7" id="KW-1133">Transmembrane helix</keyword>
<protein>
    <submittedName>
        <fullName evidence="9">Lipoprotein-releasing system transmembrane protein LolC</fullName>
    </submittedName>
</protein>
<dbReference type="KEGG" id="amuc:Pan181_39470"/>
<name>A0A518ASN2_9BACT</name>
<keyword evidence="3" id="KW-1003">Cell membrane</keyword>
<evidence type="ECO:0000313" key="10">
    <source>
        <dbReference type="Proteomes" id="UP000315750"/>
    </source>
</evidence>
<dbReference type="GO" id="GO:0098797">
    <property type="term" value="C:plasma membrane protein complex"/>
    <property type="evidence" value="ECO:0007669"/>
    <property type="project" value="TreeGrafter"/>
</dbReference>
<keyword evidence="4 7" id="KW-0812">Transmembrane</keyword>
<evidence type="ECO:0000256" key="6">
    <source>
        <dbReference type="ARBA" id="ARBA00023136"/>
    </source>
</evidence>
<dbReference type="EMBL" id="CP036278">
    <property type="protein sequence ID" value="QDU57725.1"/>
    <property type="molecule type" value="Genomic_DNA"/>
</dbReference>
<dbReference type="GO" id="GO:0044874">
    <property type="term" value="P:lipoprotein localization to outer membrane"/>
    <property type="evidence" value="ECO:0007669"/>
    <property type="project" value="TreeGrafter"/>
</dbReference>
<dbReference type="InterPro" id="IPR051447">
    <property type="entry name" value="Lipoprotein-release_system"/>
</dbReference>
<evidence type="ECO:0000313" key="9">
    <source>
        <dbReference type="EMBL" id="QDU57725.1"/>
    </source>
</evidence>
<evidence type="ECO:0000256" key="1">
    <source>
        <dbReference type="ARBA" id="ARBA00004651"/>
    </source>
</evidence>
<evidence type="ECO:0000256" key="4">
    <source>
        <dbReference type="ARBA" id="ARBA00022692"/>
    </source>
</evidence>
<dbReference type="Pfam" id="PF02687">
    <property type="entry name" value="FtsX"/>
    <property type="match status" value="1"/>
</dbReference>
<comment type="similarity">
    <text evidence="2">Belongs to the ABC-4 integral membrane protein family. LolC/E subfamily.</text>
</comment>
<keyword evidence="6 7" id="KW-0472">Membrane</keyword>
<dbReference type="AlphaFoldDB" id="A0A518ASN2"/>
<keyword evidence="10" id="KW-1185">Reference proteome</keyword>
<feature type="domain" description="ABC3 transporter permease C-terminal" evidence="8">
    <location>
        <begin position="365"/>
        <end position="498"/>
    </location>
</feature>
<comment type="subcellular location">
    <subcellularLocation>
        <location evidence="1">Cell membrane</location>
        <topology evidence="1">Multi-pass membrane protein</topology>
    </subcellularLocation>
</comment>
<evidence type="ECO:0000256" key="3">
    <source>
        <dbReference type="ARBA" id="ARBA00022475"/>
    </source>
</evidence>
<feature type="transmembrane region" description="Helical" evidence="7">
    <location>
        <begin position="408"/>
        <end position="434"/>
    </location>
</feature>
<dbReference type="RefSeq" id="WP_145249045.1">
    <property type="nucleotide sequence ID" value="NZ_CP036278.1"/>
</dbReference>